<dbReference type="RefSeq" id="WP_102776195.1">
    <property type="nucleotide sequence ID" value="NZ_POQS01000014.1"/>
</dbReference>
<name>A0A2N8K922_9BURK</name>
<dbReference type="Proteomes" id="UP000235994">
    <property type="component" value="Unassembled WGS sequence"/>
</dbReference>
<organism evidence="2 3">
    <name type="scientific">Achromobacter pulmonis</name>
    <dbReference type="NCBI Taxonomy" id="1389932"/>
    <lineage>
        <taxon>Bacteria</taxon>
        <taxon>Pseudomonadati</taxon>
        <taxon>Pseudomonadota</taxon>
        <taxon>Betaproteobacteria</taxon>
        <taxon>Burkholderiales</taxon>
        <taxon>Alcaligenaceae</taxon>
        <taxon>Achromobacter</taxon>
    </lineage>
</organism>
<dbReference type="EMBL" id="POQS01000014">
    <property type="protein sequence ID" value="PND29947.1"/>
    <property type="molecule type" value="Genomic_DNA"/>
</dbReference>
<keyword evidence="3" id="KW-1185">Reference proteome</keyword>
<reference evidence="2 3" key="1">
    <citation type="submission" date="2018-01" db="EMBL/GenBank/DDBJ databases">
        <title>The draft genome of an aniline degradation strain ANB-1.</title>
        <authorList>
            <person name="Zhang L."/>
            <person name="Jiang J."/>
        </authorList>
    </citation>
    <scope>NUCLEOTIDE SEQUENCE [LARGE SCALE GENOMIC DNA]</scope>
    <source>
        <strain evidence="2 3">ANB-1</strain>
    </source>
</reference>
<feature type="compositionally biased region" description="Basic and acidic residues" evidence="1">
    <location>
        <begin position="1"/>
        <end position="35"/>
    </location>
</feature>
<sequence length="181" mass="21062">MKHNANERDKQQALDEERRQTQAHDDLQATKDQDFYTRLGLDGPDEDHPEDTFLISVYSEHWTHEDLEAGETNTRDIELDRVTVNADDLERHSQAFGVSEPSCNDPRMSPDIWFSSTYPRQDRAYFEQGVQKYYSLHVHEVNGQRPTPENYQHVADLIGARFDHALRLSPQHEQEGPDLCL</sequence>
<proteinExistence type="predicted"/>
<protein>
    <submittedName>
        <fullName evidence="2">Uncharacterized protein</fullName>
    </submittedName>
</protein>
<feature type="region of interest" description="Disordered" evidence="1">
    <location>
        <begin position="1"/>
        <end position="50"/>
    </location>
</feature>
<accession>A0A2N8K922</accession>
<evidence type="ECO:0000313" key="3">
    <source>
        <dbReference type="Proteomes" id="UP000235994"/>
    </source>
</evidence>
<evidence type="ECO:0000313" key="2">
    <source>
        <dbReference type="EMBL" id="PND29947.1"/>
    </source>
</evidence>
<dbReference type="AlphaFoldDB" id="A0A2N8K922"/>
<comment type="caution">
    <text evidence="2">The sequence shown here is derived from an EMBL/GenBank/DDBJ whole genome shotgun (WGS) entry which is preliminary data.</text>
</comment>
<evidence type="ECO:0000256" key="1">
    <source>
        <dbReference type="SAM" id="MobiDB-lite"/>
    </source>
</evidence>
<gene>
    <name evidence="2" type="ORF">C1I89_31960</name>
</gene>